<keyword evidence="2" id="KW-0812">Transmembrane</keyword>
<evidence type="ECO:0000259" key="3">
    <source>
        <dbReference type="PROSITE" id="PS51109"/>
    </source>
</evidence>
<dbReference type="PANTHER" id="PTHR21666:SF270">
    <property type="entry name" value="MUREIN HYDROLASE ACTIVATOR ENVC"/>
    <property type="match status" value="1"/>
</dbReference>
<dbReference type="GO" id="GO:0004222">
    <property type="term" value="F:metalloendopeptidase activity"/>
    <property type="evidence" value="ECO:0007669"/>
    <property type="project" value="TreeGrafter"/>
</dbReference>
<dbReference type="Proteomes" id="UP000782880">
    <property type="component" value="Unassembled WGS sequence"/>
</dbReference>
<evidence type="ECO:0000313" key="4">
    <source>
        <dbReference type="EMBL" id="HJG27148.1"/>
    </source>
</evidence>
<dbReference type="InterPro" id="IPR011055">
    <property type="entry name" value="Dup_hybrid_motif"/>
</dbReference>
<feature type="transmembrane region" description="Helical" evidence="2">
    <location>
        <begin position="76"/>
        <end position="100"/>
    </location>
</feature>
<comment type="caution">
    <text evidence="4">The sequence shown here is derived from an EMBL/GenBank/DDBJ whole genome shotgun (WGS) entry which is preliminary data.</text>
</comment>
<dbReference type="InterPro" id="IPR050570">
    <property type="entry name" value="Cell_wall_metabolism_enzyme"/>
</dbReference>
<reference evidence="4" key="2">
    <citation type="submission" date="2021-09" db="EMBL/GenBank/DDBJ databases">
        <authorList>
            <person name="Gilroy R."/>
        </authorList>
    </citation>
    <scope>NUCLEOTIDE SEQUENCE</scope>
    <source>
        <strain evidence="4">ChiBcec21-2208</strain>
    </source>
</reference>
<dbReference type="Gene3D" id="2.70.70.10">
    <property type="entry name" value="Glucose Permease (Domain IIA)"/>
    <property type="match status" value="1"/>
</dbReference>
<name>A0A921LPQ9_9FIRM</name>
<evidence type="ECO:0000313" key="5">
    <source>
        <dbReference type="Proteomes" id="UP000782880"/>
    </source>
</evidence>
<dbReference type="CDD" id="cd12797">
    <property type="entry name" value="M23_peptidase"/>
    <property type="match status" value="1"/>
</dbReference>
<dbReference type="PANTHER" id="PTHR21666">
    <property type="entry name" value="PEPTIDASE-RELATED"/>
    <property type="match status" value="1"/>
</dbReference>
<protein>
    <submittedName>
        <fullName evidence="4">Peptidoglycan DD-metalloendopeptidase family protein</fullName>
    </submittedName>
</protein>
<sequence length="481" mass="53022">MPLSSFLQGPFGDFLYAVGFSVEYTFVCLFRRLRLLAHWLRHALGRLVLLALRPPVQAILDFGVALRSPWRLLSGYLLPAAALAGLLFLVHAGLSLPFALRVEVNGQTVGYVASEEVFDSARSDVLARVNSARELLAASGETTPDWDLEPGYTLAISEETMTESEIANEILRVSGSEITEGTAVYVDDELRFVTTEGDHLRQYLNACKQPWDDPADPTKQVSFVHGLRLVDGIYLTDSVVSYTDILTSLQANDGADLQVQVSQDVTEQQEIPYDTEIQEDSELDFGKSETVQKGIPGQEAITHRLIYINGELTDDQVVDVQVLQSPTPEIIRRGTRLQSGMIGKLGTGTFIWPVPGYKSISRWANLNPGSGFHRGVDIAAPYGTPIYASDSGTVVAVVNMHYSWGNYVQIDHGNGYKTLYAHMSSFAVQLGDTVTQGQVIGYVGNTGNSYGNHCHFEMTYNDVLFSAYDVFPDMPTWNPNF</sequence>
<dbReference type="AlphaFoldDB" id="A0A921LPQ9"/>
<keyword evidence="2" id="KW-0472">Membrane</keyword>
<gene>
    <name evidence="4" type="ORF">K8V20_00655</name>
</gene>
<dbReference type="Pfam" id="PF07501">
    <property type="entry name" value="G5"/>
    <property type="match status" value="1"/>
</dbReference>
<dbReference type="SUPFAM" id="SSF51261">
    <property type="entry name" value="Duplicated hybrid motif"/>
    <property type="match status" value="1"/>
</dbReference>
<evidence type="ECO:0000256" key="2">
    <source>
        <dbReference type="SAM" id="Phobius"/>
    </source>
</evidence>
<feature type="transmembrane region" description="Helical" evidence="2">
    <location>
        <begin position="14"/>
        <end position="33"/>
    </location>
</feature>
<dbReference type="SMART" id="SM01208">
    <property type="entry name" value="G5"/>
    <property type="match status" value="1"/>
</dbReference>
<organism evidence="4 5">
    <name type="scientific">Subdoligranulum variabile</name>
    <dbReference type="NCBI Taxonomy" id="214851"/>
    <lineage>
        <taxon>Bacteria</taxon>
        <taxon>Bacillati</taxon>
        <taxon>Bacillota</taxon>
        <taxon>Clostridia</taxon>
        <taxon>Eubacteriales</taxon>
        <taxon>Oscillospiraceae</taxon>
        <taxon>Subdoligranulum</taxon>
    </lineage>
</organism>
<reference evidence="4" key="1">
    <citation type="journal article" date="2021" name="PeerJ">
        <title>Extensive microbial diversity within the chicken gut microbiome revealed by metagenomics and culture.</title>
        <authorList>
            <person name="Gilroy R."/>
            <person name="Ravi A."/>
            <person name="Getino M."/>
            <person name="Pursley I."/>
            <person name="Horton D.L."/>
            <person name="Alikhan N.F."/>
            <person name="Baker D."/>
            <person name="Gharbi K."/>
            <person name="Hall N."/>
            <person name="Watson M."/>
            <person name="Adriaenssens E.M."/>
            <person name="Foster-Nyarko E."/>
            <person name="Jarju S."/>
            <person name="Secka A."/>
            <person name="Antonio M."/>
            <person name="Oren A."/>
            <person name="Chaudhuri R.R."/>
            <person name="La Ragione R."/>
            <person name="Hildebrand F."/>
            <person name="Pallen M.J."/>
        </authorList>
    </citation>
    <scope>NUCLEOTIDE SEQUENCE</scope>
    <source>
        <strain evidence="4">ChiBcec21-2208</strain>
    </source>
</reference>
<keyword evidence="1" id="KW-0732">Signal</keyword>
<accession>A0A921LPQ9</accession>
<dbReference type="EMBL" id="DYVE01000019">
    <property type="protein sequence ID" value="HJG27148.1"/>
    <property type="molecule type" value="Genomic_DNA"/>
</dbReference>
<dbReference type="InterPro" id="IPR016047">
    <property type="entry name" value="M23ase_b-sheet_dom"/>
</dbReference>
<dbReference type="Pfam" id="PF01551">
    <property type="entry name" value="Peptidase_M23"/>
    <property type="match status" value="1"/>
</dbReference>
<proteinExistence type="predicted"/>
<dbReference type="Gene3D" id="2.20.230.10">
    <property type="entry name" value="Resuscitation-promoting factor rpfb"/>
    <property type="match status" value="1"/>
</dbReference>
<feature type="domain" description="G5" evidence="3">
    <location>
        <begin position="257"/>
        <end position="337"/>
    </location>
</feature>
<evidence type="ECO:0000256" key="1">
    <source>
        <dbReference type="ARBA" id="ARBA00022729"/>
    </source>
</evidence>
<keyword evidence="2" id="KW-1133">Transmembrane helix</keyword>
<dbReference type="InterPro" id="IPR011098">
    <property type="entry name" value="G5_dom"/>
</dbReference>
<dbReference type="PROSITE" id="PS51109">
    <property type="entry name" value="G5"/>
    <property type="match status" value="1"/>
</dbReference>